<evidence type="ECO:0000313" key="2">
    <source>
        <dbReference type="Proteomes" id="UP001497382"/>
    </source>
</evidence>
<accession>A0AAV2BVL1</accession>
<feature type="non-terminal residue" evidence="1">
    <location>
        <position position="394"/>
    </location>
</feature>
<organism evidence="1 2">
    <name type="scientific">Larinioides sclopetarius</name>
    <dbReference type="NCBI Taxonomy" id="280406"/>
    <lineage>
        <taxon>Eukaryota</taxon>
        <taxon>Metazoa</taxon>
        <taxon>Ecdysozoa</taxon>
        <taxon>Arthropoda</taxon>
        <taxon>Chelicerata</taxon>
        <taxon>Arachnida</taxon>
        <taxon>Araneae</taxon>
        <taxon>Araneomorphae</taxon>
        <taxon>Entelegynae</taxon>
        <taxon>Araneoidea</taxon>
        <taxon>Araneidae</taxon>
        <taxon>Larinioides</taxon>
    </lineage>
</organism>
<sequence length="394" mass="46114">MFLYPLPATWNYVRYKKKKAPDGKKKEEGKKKGKLAIWNQKYFIASMSLYCEQQELRSLEDFFVAKNIYLYDVRESGMRDMELDAFYSFYLSQTQFTKMPRSALVHRVHYFDFRQIMGVYKEFEIADTSEFRSNILVMRLQEFTDSLRFLPRFQTQTSSVYFNKPVTLWECLGVEEFAEQPSTEDCRGFVSSWLQLMSWWRLTQVRLQDACRQTHQLGRLTRHRSDPHLFDRVAESVDDLDALMANLDLHHGSAEVAALRLCFSLERNLPEGRRFVPSYECDLGVPRDILFWNVTEDSRLIAFVVGCSYHNINTCFAVQRVIASNLESADLLEKIATTLRSMVVEFFFEVISPLRIGVKFGDYLVSVIEGCLANFEEYVLVLRRARDASEIVEN</sequence>
<gene>
    <name evidence="1" type="ORF">LARSCL_LOCUS21512</name>
</gene>
<proteinExistence type="predicted"/>
<dbReference type="Proteomes" id="UP001497382">
    <property type="component" value="Unassembled WGS sequence"/>
</dbReference>
<evidence type="ECO:0000313" key="1">
    <source>
        <dbReference type="EMBL" id="CAL1299699.1"/>
    </source>
</evidence>
<dbReference type="EMBL" id="CAXIEN010000514">
    <property type="protein sequence ID" value="CAL1299699.1"/>
    <property type="molecule type" value="Genomic_DNA"/>
</dbReference>
<comment type="caution">
    <text evidence="1">The sequence shown here is derived from an EMBL/GenBank/DDBJ whole genome shotgun (WGS) entry which is preliminary data.</text>
</comment>
<name>A0AAV2BVL1_9ARAC</name>
<dbReference type="AlphaFoldDB" id="A0AAV2BVL1"/>
<keyword evidence="2" id="KW-1185">Reference proteome</keyword>
<reference evidence="1 2" key="1">
    <citation type="submission" date="2024-04" db="EMBL/GenBank/DDBJ databases">
        <authorList>
            <person name="Rising A."/>
            <person name="Reimegard J."/>
            <person name="Sonavane S."/>
            <person name="Akerstrom W."/>
            <person name="Nylinder S."/>
            <person name="Hedman E."/>
            <person name="Kallberg Y."/>
        </authorList>
    </citation>
    <scope>NUCLEOTIDE SEQUENCE [LARGE SCALE GENOMIC DNA]</scope>
</reference>
<protein>
    <submittedName>
        <fullName evidence="1">Uncharacterized protein</fullName>
    </submittedName>
</protein>